<feature type="transmembrane region" description="Helical" evidence="1">
    <location>
        <begin position="59"/>
        <end position="82"/>
    </location>
</feature>
<dbReference type="Gene3D" id="3.30.70.270">
    <property type="match status" value="1"/>
</dbReference>
<evidence type="ECO:0000313" key="5">
    <source>
        <dbReference type="Proteomes" id="UP000478837"/>
    </source>
</evidence>
<gene>
    <name evidence="4" type="ORF">GTW09_08965</name>
</gene>
<dbReference type="CDD" id="cd01949">
    <property type="entry name" value="GGDEF"/>
    <property type="match status" value="1"/>
</dbReference>
<proteinExistence type="predicted"/>
<dbReference type="SUPFAM" id="SSF141868">
    <property type="entry name" value="EAL domain-like"/>
    <property type="match status" value="1"/>
</dbReference>
<dbReference type="NCBIfam" id="TIGR00254">
    <property type="entry name" value="GGDEF"/>
    <property type="match status" value="1"/>
</dbReference>
<dbReference type="Pfam" id="PF00990">
    <property type="entry name" value="GGDEF"/>
    <property type="match status" value="1"/>
</dbReference>
<protein>
    <submittedName>
        <fullName evidence="4">EAL domain-containing protein</fullName>
    </submittedName>
</protein>
<dbReference type="InterPro" id="IPR029787">
    <property type="entry name" value="Nucleotide_cyclase"/>
</dbReference>
<evidence type="ECO:0000313" key="4">
    <source>
        <dbReference type="EMBL" id="NDW21646.1"/>
    </source>
</evidence>
<dbReference type="PROSITE" id="PS50887">
    <property type="entry name" value="GGDEF"/>
    <property type="match status" value="1"/>
</dbReference>
<feature type="transmembrane region" description="Helical" evidence="1">
    <location>
        <begin position="28"/>
        <end position="47"/>
    </location>
</feature>
<dbReference type="Gene3D" id="3.20.20.450">
    <property type="entry name" value="EAL domain"/>
    <property type="match status" value="1"/>
</dbReference>
<accession>A0A6L9MU02</accession>
<feature type="transmembrane region" description="Helical" evidence="1">
    <location>
        <begin position="115"/>
        <end position="133"/>
    </location>
</feature>
<keyword evidence="1" id="KW-0472">Membrane</keyword>
<dbReference type="CDD" id="cd01948">
    <property type="entry name" value="EAL"/>
    <property type="match status" value="1"/>
</dbReference>
<dbReference type="AlphaFoldDB" id="A0A6L9MU02"/>
<feature type="transmembrane region" description="Helical" evidence="1">
    <location>
        <begin position="139"/>
        <end position="159"/>
    </location>
</feature>
<keyword evidence="1" id="KW-0812">Transmembrane</keyword>
<evidence type="ECO:0000259" key="3">
    <source>
        <dbReference type="PROSITE" id="PS50887"/>
    </source>
</evidence>
<keyword evidence="1" id="KW-1133">Transmembrane helix</keyword>
<dbReference type="PANTHER" id="PTHR44757:SF2">
    <property type="entry name" value="BIOFILM ARCHITECTURE MAINTENANCE PROTEIN MBAA"/>
    <property type="match status" value="1"/>
</dbReference>
<dbReference type="SMART" id="SM00052">
    <property type="entry name" value="EAL"/>
    <property type="match status" value="1"/>
</dbReference>
<dbReference type="InterPro" id="IPR000160">
    <property type="entry name" value="GGDEF_dom"/>
</dbReference>
<reference evidence="4 5" key="1">
    <citation type="submission" date="2020-01" db="EMBL/GenBank/DDBJ databases">
        <title>Genomes of bacteria type strains.</title>
        <authorList>
            <person name="Chen J."/>
            <person name="Zhu S."/>
            <person name="Yang J."/>
        </authorList>
    </citation>
    <scope>NUCLEOTIDE SEQUENCE [LARGE SCALE GENOMIC DNA]</scope>
    <source>
        <strain evidence="4 5">LMG 22958</strain>
    </source>
</reference>
<dbReference type="InterPro" id="IPR001633">
    <property type="entry name" value="EAL_dom"/>
</dbReference>
<comment type="caution">
    <text evidence="4">The sequence shown here is derived from an EMBL/GenBank/DDBJ whole genome shotgun (WGS) entry which is preliminary data.</text>
</comment>
<feature type="transmembrane region" description="Helical" evidence="1">
    <location>
        <begin position="88"/>
        <end position="108"/>
    </location>
</feature>
<dbReference type="EMBL" id="JAAAWP010000004">
    <property type="protein sequence ID" value="NDW21646.1"/>
    <property type="molecule type" value="Genomic_DNA"/>
</dbReference>
<dbReference type="PANTHER" id="PTHR44757">
    <property type="entry name" value="DIGUANYLATE CYCLASE DGCP"/>
    <property type="match status" value="1"/>
</dbReference>
<dbReference type="InterPro" id="IPR035919">
    <property type="entry name" value="EAL_sf"/>
</dbReference>
<dbReference type="Pfam" id="PF00563">
    <property type="entry name" value="EAL"/>
    <property type="match status" value="1"/>
</dbReference>
<sequence length="641" mass="72046">MTAFCFSGLVLFFLPADPTLQTKKLTLLFVMCFVLVARFLDAVYWRRNLRGRNYNPYPAFLRFSLGLFATALIWASYTLLLFDSMGTIELAVTMVVIANMAAGGSTVLSPSKVLVAIYATALIIPISLCALVYHDEFFVLGVFGIVFWFGMFASAFRYNNFFVDTVHLKTKNTALMEQMSIERQETEKVNTLLRQTNQQLDEVNESLEIKVSKRTEALFRLSNHDQLTGLLNRNGFIKQMSPLLDNAKALNGTFALLFIDLDGFKQVNDSLGHKVGDVILAETAQRLSKYCEKDHLGRWGGDEFVAVIPYVNVDTAKTIAQAMRSGINVPVVANQNQITLDATIGIAMFPEHGSSSMDLIQHADLTMYDQKRKQRGSIGVFNQTLFNQVKREQYLCEHLRYAIDNDELCVHYQPIIDVKTNTLSSVEALLRWTCEGENISPCVFIPLAEKSGMMPEIGAWVLNRALIDLSHWSGASEVCISVNVSIAQLLNDEFIHILDSALATTQVPPERLTLEITESVFANDEELVSERLQALVTRGVKISIDDFGTGFSSLFRLQNMPFNFIKIDRSFVQNGSEESDTIIRATLLMAKEFGCKTIAEGIETNEQREHLAKLGTDYLQGFYFAKPLELAELKSWYNDKN</sequence>
<evidence type="ECO:0000259" key="2">
    <source>
        <dbReference type="PROSITE" id="PS50883"/>
    </source>
</evidence>
<dbReference type="SUPFAM" id="SSF55073">
    <property type="entry name" value="Nucleotide cyclase"/>
    <property type="match status" value="1"/>
</dbReference>
<dbReference type="PROSITE" id="PS50883">
    <property type="entry name" value="EAL"/>
    <property type="match status" value="1"/>
</dbReference>
<feature type="domain" description="GGDEF" evidence="3">
    <location>
        <begin position="252"/>
        <end position="383"/>
    </location>
</feature>
<dbReference type="InterPro" id="IPR052155">
    <property type="entry name" value="Biofilm_reg_signaling"/>
</dbReference>
<evidence type="ECO:0000256" key="1">
    <source>
        <dbReference type="SAM" id="Phobius"/>
    </source>
</evidence>
<keyword evidence="5" id="KW-1185">Reference proteome</keyword>
<dbReference type="Proteomes" id="UP000478837">
    <property type="component" value="Unassembled WGS sequence"/>
</dbReference>
<organism evidence="4 5">
    <name type="scientific">Alteromonas hispanica</name>
    <dbReference type="NCBI Taxonomy" id="315421"/>
    <lineage>
        <taxon>Bacteria</taxon>
        <taxon>Pseudomonadati</taxon>
        <taxon>Pseudomonadota</taxon>
        <taxon>Gammaproteobacteria</taxon>
        <taxon>Alteromonadales</taxon>
        <taxon>Alteromonadaceae</taxon>
        <taxon>Alteromonas/Salinimonas group</taxon>
        <taxon>Alteromonas</taxon>
    </lineage>
</organism>
<name>A0A6L9MU02_9ALTE</name>
<feature type="domain" description="EAL" evidence="2">
    <location>
        <begin position="392"/>
        <end position="641"/>
    </location>
</feature>
<dbReference type="InterPro" id="IPR043128">
    <property type="entry name" value="Rev_trsase/Diguanyl_cyclase"/>
</dbReference>
<dbReference type="SMART" id="SM00267">
    <property type="entry name" value="GGDEF"/>
    <property type="match status" value="1"/>
</dbReference>